<comment type="function">
    <text evidence="5 7">Catalyzes the condensation of carbamoyl phosphate and aspartate to form carbamoyl aspartate and inorganic phosphate, the committed step in the de novo pyrimidine nucleotide biosynthesis pathway.</text>
</comment>
<dbReference type="GO" id="GO:0006520">
    <property type="term" value="P:amino acid metabolic process"/>
    <property type="evidence" value="ECO:0007669"/>
    <property type="project" value="InterPro"/>
</dbReference>
<feature type="binding site" evidence="7">
    <location>
        <position position="126"/>
    </location>
    <ligand>
        <name>carbamoyl phosphate</name>
        <dbReference type="ChEBI" id="CHEBI:58228"/>
    </ligand>
</feature>
<dbReference type="GO" id="GO:0006207">
    <property type="term" value="P:'de novo' pyrimidine nucleobase biosynthetic process"/>
    <property type="evidence" value="ECO:0007669"/>
    <property type="project" value="InterPro"/>
</dbReference>
<evidence type="ECO:0000256" key="3">
    <source>
        <dbReference type="ARBA" id="ARBA00022679"/>
    </source>
</evidence>
<comment type="catalytic activity">
    <reaction evidence="6 7">
        <text>carbamoyl phosphate + L-aspartate = N-carbamoyl-L-aspartate + phosphate + H(+)</text>
        <dbReference type="Rhea" id="RHEA:20013"/>
        <dbReference type="ChEBI" id="CHEBI:15378"/>
        <dbReference type="ChEBI" id="CHEBI:29991"/>
        <dbReference type="ChEBI" id="CHEBI:32814"/>
        <dbReference type="ChEBI" id="CHEBI:43474"/>
        <dbReference type="ChEBI" id="CHEBI:58228"/>
        <dbReference type="EC" id="2.1.3.2"/>
    </reaction>
</comment>
<evidence type="ECO:0000256" key="6">
    <source>
        <dbReference type="ARBA" id="ARBA00048859"/>
    </source>
</evidence>
<dbReference type="UniPathway" id="UPA00070">
    <property type="reaction ID" value="UER00116"/>
</dbReference>
<dbReference type="PRINTS" id="PR00101">
    <property type="entry name" value="ATCASE"/>
</dbReference>
<dbReference type="HAMAP" id="MF_00001">
    <property type="entry name" value="Asp_carb_tr"/>
    <property type="match status" value="1"/>
</dbReference>
<feature type="binding site" evidence="7">
    <location>
        <position position="253"/>
    </location>
    <ligand>
        <name>carbamoyl phosphate</name>
        <dbReference type="ChEBI" id="CHEBI:58228"/>
    </ligand>
</feature>
<name>A0A840QLB0_9BACI</name>
<protein>
    <recommendedName>
        <fullName evidence="7">Aspartate carbamoyltransferase</fullName>
        <ecNumber evidence="7">2.1.3.2</ecNumber>
    </recommendedName>
    <alternativeName>
        <fullName evidence="7">Aspartate transcarbamylase</fullName>
        <shortName evidence="7">ATCase</shortName>
    </alternativeName>
</protein>
<evidence type="ECO:0000256" key="5">
    <source>
        <dbReference type="ARBA" id="ARBA00043884"/>
    </source>
</evidence>
<evidence type="ECO:0000256" key="4">
    <source>
        <dbReference type="ARBA" id="ARBA00022975"/>
    </source>
</evidence>
<dbReference type="Proteomes" id="UP000551878">
    <property type="component" value="Unassembled WGS sequence"/>
</dbReference>
<keyword evidence="3 7" id="KW-0808">Transferase</keyword>
<dbReference type="Gene3D" id="3.40.50.1370">
    <property type="entry name" value="Aspartate/ornithine carbamoyltransferase"/>
    <property type="match status" value="2"/>
</dbReference>
<reference evidence="10 11" key="1">
    <citation type="submission" date="2020-08" db="EMBL/GenBank/DDBJ databases">
        <title>Genomic Encyclopedia of Type Strains, Phase IV (KMG-IV): sequencing the most valuable type-strain genomes for metagenomic binning, comparative biology and taxonomic classification.</title>
        <authorList>
            <person name="Goeker M."/>
        </authorList>
    </citation>
    <scope>NUCLEOTIDE SEQUENCE [LARGE SCALE GENOMIC DNA]</scope>
    <source>
        <strain evidence="10 11">DSM 24696</strain>
    </source>
</reference>
<dbReference type="GO" id="GO:0005829">
    <property type="term" value="C:cytosol"/>
    <property type="evidence" value="ECO:0007669"/>
    <property type="project" value="TreeGrafter"/>
</dbReference>
<dbReference type="GO" id="GO:0044205">
    <property type="term" value="P:'de novo' UMP biosynthetic process"/>
    <property type="evidence" value="ECO:0007669"/>
    <property type="project" value="UniProtKB-UniRule"/>
</dbReference>
<feature type="binding site" evidence="7">
    <location>
        <position position="50"/>
    </location>
    <ligand>
        <name>carbamoyl phosphate</name>
        <dbReference type="ChEBI" id="CHEBI:58228"/>
    </ligand>
</feature>
<feature type="domain" description="Aspartate/ornithine carbamoyltransferase Asp/Orn-binding" evidence="8">
    <location>
        <begin position="145"/>
        <end position="288"/>
    </location>
</feature>
<comment type="subunit">
    <text evidence="7">Heterododecamer (2C3:3R2) of six catalytic PyrB chains organized as two trimers (C3), and six regulatory PyrI chains organized as three dimers (R2).</text>
</comment>
<feature type="binding site" evidence="7">
    <location>
        <position position="99"/>
    </location>
    <ligand>
        <name>carbamoyl phosphate</name>
        <dbReference type="ChEBI" id="CHEBI:58228"/>
    </ligand>
</feature>
<dbReference type="PRINTS" id="PR00100">
    <property type="entry name" value="AOTCASE"/>
</dbReference>
<dbReference type="InterPro" id="IPR006132">
    <property type="entry name" value="Asp/Orn_carbamoyltranf_P-bd"/>
</dbReference>
<dbReference type="Pfam" id="PF00185">
    <property type="entry name" value="OTCace"/>
    <property type="match status" value="1"/>
</dbReference>
<feature type="domain" description="Aspartate/ornithine carbamoyltransferase carbamoyl-P binding" evidence="9">
    <location>
        <begin position="4"/>
        <end position="137"/>
    </location>
</feature>
<dbReference type="Pfam" id="PF02729">
    <property type="entry name" value="OTCace_N"/>
    <property type="match status" value="1"/>
</dbReference>
<dbReference type="InterPro" id="IPR036901">
    <property type="entry name" value="Asp/Orn_carbamoylTrfase_sf"/>
</dbReference>
<feature type="binding site" evidence="7">
    <location>
        <position position="49"/>
    </location>
    <ligand>
        <name>carbamoyl phosphate</name>
        <dbReference type="ChEBI" id="CHEBI:58228"/>
    </ligand>
</feature>
<gene>
    <name evidence="7" type="primary">pyrB</name>
    <name evidence="10" type="ORF">HNQ41_000288</name>
</gene>
<comment type="similarity">
    <text evidence="2 7">Belongs to the aspartate/ornithine carbamoyltransferase superfamily. ATCase family.</text>
</comment>
<dbReference type="InterPro" id="IPR006131">
    <property type="entry name" value="Asp_carbamoyltransf_Asp/Orn-bd"/>
</dbReference>
<dbReference type="EC" id="2.1.3.2" evidence="7"/>
<evidence type="ECO:0000256" key="2">
    <source>
        <dbReference type="ARBA" id="ARBA00008896"/>
    </source>
</evidence>
<feature type="binding site" evidence="7">
    <location>
        <position position="159"/>
    </location>
    <ligand>
        <name>L-aspartate</name>
        <dbReference type="ChEBI" id="CHEBI:29991"/>
    </ligand>
</feature>
<dbReference type="NCBIfam" id="TIGR00670">
    <property type="entry name" value="asp_carb_tr"/>
    <property type="match status" value="1"/>
</dbReference>
<evidence type="ECO:0000256" key="1">
    <source>
        <dbReference type="ARBA" id="ARBA00004852"/>
    </source>
</evidence>
<comment type="caution">
    <text evidence="10">The sequence shown here is derived from an EMBL/GenBank/DDBJ whole genome shotgun (WGS) entry which is preliminary data.</text>
</comment>
<evidence type="ECO:0000259" key="9">
    <source>
        <dbReference type="Pfam" id="PF02729"/>
    </source>
</evidence>
<feature type="binding site" evidence="7">
    <location>
        <position position="252"/>
    </location>
    <ligand>
        <name>carbamoyl phosphate</name>
        <dbReference type="ChEBI" id="CHEBI:58228"/>
    </ligand>
</feature>
<dbReference type="GO" id="GO:0016597">
    <property type="term" value="F:amino acid binding"/>
    <property type="evidence" value="ECO:0007669"/>
    <property type="project" value="InterPro"/>
</dbReference>
<dbReference type="SUPFAM" id="SSF53671">
    <property type="entry name" value="Aspartate/ornithine carbamoyltransferase"/>
    <property type="match status" value="1"/>
</dbReference>
<proteinExistence type="inferred from homology"/>
<keyword evidence="11" id="KW-1185">Reference proteome</keyword>
<dbReference type="EMBL" id="JACHHB010000001">
    <property type="protein sequence ID" value="MBB5172148.1"/>
    <property type="molecule type" value="Genomic_DNA"/>
</dbReference>
<feature type="binding site" evidence="7">
    <location>
        <position position="77"/>
    </location>
    <ligand>
        <name>L-aspartate</name>
        <dbReference type="ChEBI" id="CHEBI:29991"/>
    </ligand>
</feature>
<dbReference type="AlphaFoldDB" id="A0A840QLB0"/>
<dbReference type="GO" id="GO:0004070">
    <property type="term" value="F:aspartate carbamoyltransferase activity"/>
    <property type="evidence" value="ECO:0007669"/>
    <property type="project" value="UniProtKB-UniRule"/>
</dbReference>
<comment type="pathway">
    <text evidence="1 7">Pyrimidine metabolism; UMP biosynthesis via de novo pathway; (S)-dihydroorotate from bicarbonate: step 2/3.</text>
</comment>
<evidence type="ECO:0000256" key="7">
    <source>
        <dbReference type="HAMAP-Rule" id="MF_00001"/>
    </source>
</evidence>
<feature type="binding site" evidence="7">
    <location>
        <position position="209"/>
    </location>
    <ligand>
        <name>L-aspartate</name>
        <dbReference type="ChEBI" id="CHEBI:29991"/>
    </ligand>
</feature>
<accession>A0A840QLB0</accession>
<organism evidence="10 11">
    <name type="scientific">Texcoconibacillus texcoconensis</name>
    <dbReference type="NCBI Taxonomy" id="1095777"/>
    <lineage>
        <taxon>Bacteria</taxon>
        <taxon>Bacillati</taxon>
        <taxon>Bacillota</taxon>
        <taxon>Bacilli</taxon>
        <taxon>Bacillales</taxon>
        <taxon>Bacillaceae</taxon>
        <taxon>Texcoconibacillus</taxon>
    </lineage>
</organism>
<evidence type="ECO:0000313" key="10">
    <source>
        <dbReference type="EMBL" id="MBB5172148.1"/>
    </source>
</evidence>
<evidence type="ECO:0000313" key="11">
    <source>
        <dbReference type="Proteomes" id="UP000551878"/>
    </source>
</evidence>
<dbReference type="PANTHER" id="PTHR45753">
    <property type="entry name" value="ORNITHINE CARBAMOYLTRANSFERASE, MITOCHONDRIAL"/>
    <property type="match status" value="1"/>
</dbReference>
<sequence>MDQLLSMEALSIDEVLSVLEEADAYRNGKPIPRLDQYTIANLFFEPSTRTKLSFVKAEQMLGMNILPFDDRTSSVVKGESLYDTVKTLEAIGCDAVVIRHPENQYYQSLKGINIPVLNAGDGSGEHPTQSLLDLLTIFQEFKTFQGLNIVICGDIAHSRVAKSNAQILERLGANVYFSGPNMWLDETTNDKKIPLDRAVEIADVMMMLRIQFERHDDKNDSEREKNEYHHKFGLTVERAARMKKHAIIMHPAPVNRGVEMASELVEAPSSRIFKQIENGVLIRTALLHQTMAKKGVKHYENMV</sequence>
<dbReference type="NCBIfam" id="NF002032">
    <property type="entry name" value="PRK00856.1"/>
    <property type="match status" value="1"/>
</dbReference>
<dbReference type="FunFam" id="3.40.50.1370:FF:000011">
    <property type="entry name" value="Aspartate carbamoyltransferase"/>
    <property type="match status" value="1"/>
</dbReference>
<evidence type="ECO:0000259" key="8">
    <source>
        <dbReference type="Pfam" id="PF00185"/>
    </source>
</evidence>
<feature type="binding site" evidence="7">
    <location>
        <position position="129"/>
    </location>
    <ligand>
        <name>carbamoyl phosphate</name>
        <dbReference type="ChEBI" id="CHEBI:58228"/>
    </ligand>
</feature>
<keyword evidence="4 7" id="KW-0665">Pyrimidine biosynthesis</keyword>
<dbReference type="PANTHER" id="PTHR45753:SF6">
    <property type="entry name" value="ASPARTATE CARBAMOYLTRANSFERASE"/>
    <property type="match status" value="1"/>
</dbReference>
<dbReference type="RefSeq" id="WP_184662622.1">
    <property type="nucleotide sequence ID" value="NZ_JACHHB010000001.1"/>
</dbReference>
<dbReference type="PROSITE" id="PS00097">
    <property type="entry name" value="CARBAMOYLTRANSFERASE"/>
    <property type="match status" value="1"/>
</dbReference>
<dbReference type="InterPro" id="IPR002082">
    <property type="entry name" value="Asp_carbamoyltransf"/>
</dbReference>
<dbReference type="InterPro" id="IPR006130">
    <property type="entry name" value="Asp/Orn_carbamoylTrfase"/>
</dbReference>